<gene>
    <name evidence="2" type="ORF">BpHYR1_048475</name>
</gene>
<comment type="caution">
    <text evidence="2">The sequence shown here is derived from an EMBL/GenBank/DDBJ whole genome shotgun (WGS) entry which is preliminary data.</text>
</comment>
<feature type="coiled-coil region" evidence="1">
    <location>
        <begin position="113"/>
        <end position="140"/>
    </location>
</feature>
<keyword evidence="1" id="KW-0175">Coiled coil</keyword>
<reference evidence="2 3" key="1">
    <citation type="journal article" date="2018" name="Sci. Rep.">
        <title>Genomic signatures of local adaptation to the degree of environmental predictability in rotifers.</title>
        <authorList>
            <person name="Franch-Gras L."/>
            <person name="Hahn C."/>
            <person name="Garcia-Roger E.M."/>
            <person name="Carmona M.J."/>
            <person name="Serra M."/>
            <person name="Gomez A."/>
        </authorList>
    </citation>
    <scope>NUCLEOTIDE SEQUENCE [LARGE SCALE GENOMIC DNA]</scope>
    <source>
        <strain evidence="2">HYR1</strain>
    </source>
</reference>
<protein>
    <submittedName>
        <fullName evidence="2">Uncharacterized protein</fullName>
    </submittedName>
</protein>
<name>A0A3M7PZL1_BRAPC</name>
<organism evidence="2 3">
    <name type="scientific">Brachionus plicatilis</name>
    <name type="common">Marine rotifer</name>
    <name type="synonym">Brachionus muelleri</name>
    <dbReference type="NCBI Taxonomy" id="10195"/>
    <lineage>
        <taxon>Eukaryota</taxon>
        <taxon>Metazoa</taxon>
        <taxon>Spiralia</taxon>
        <taxon>Gnathifera</taxon>
        <taxon>Rotifera</taxon>
        <taxon>Eurotatoria</taxon>
        <taxon>Monogononta</taxon>
        <taxon>Pseudotrocha</taxon>
        <taxon>Ploima</taxon>
        <taxon>Brachionidae</taxon>
        <taxon>Brachionus</taxon>
    </lineage>
</organism>
<evidence type="ECO:0000313" key="2">
    <source>
        <dbReference type="EMBL" id="RNA04443.1"/>
    </source>
</evidence>
<proteinExistence type="predicted"/>
<keyword evidence="3" id="KW-1185">Reference proteome</keyword>
<feature type="non-terminal residue" evidence="2">
    <location>
        <position position="146"/>
    </location>
</feature>
<dbReference type="AlphaFoldDB" id="A0A3M7PZL1"/>
<evidence type="ECO:0000313" key="3">
    <source>
        <dbReference type="Proteomes" id="UP000276133"/>
    </source>
</evidence>
<dbReference type="EMBL" id="REGN01008108">
    <property type="protein sequence ID" value="RNA04443.1"/>
    <property type="molecule type" value="Genomic_DNA"/>
</dbReference>
<sequence>MSLIRSLFDYCFIILQSGTQNIRAEIQKMQNRVLRIIQIDLIDDRANKLFSKFITTRQSHEIIAQEIQDFLLQNSSRNNLKEMTKLTAGQEAQVATMIAEAIKKVKLEEKTKMDEVLEKLKTLGEENDALRVEFDQLKEKMTKLDG</sequence>
<accession>A0A3M7PZL1</accession>
<dbReference type="Proteomes" id="UP000276133">
    <property type="component" value="Unassembled WGS sequence"/>
</dbReference>
<evidence type="ECO:0000256" key="1">
    <source>
        <dbReference type="SAM" id="Coils"/>
    </source>
</evidence>